<feature type="domain" description="RPAP1 N-terminal" evidence="4">
    <location>
        <begin position="243"/>
        <end position="286"/>
    </location>
</feature>
<organism evidence="5 6">
    <name type="scientific">Vanilla planifolia</name>
    <name type="common">Vanilla</name>
    <dbReference type="NCBI Taxonomy" id="51239"/>
    <lineage>
        <taxon>Eukaryota</taxon>
        <taxon>Viridiplantae</taxon>
        <taxon>Streptophyta</taxon>
        <taxon>Embryophyta</taxon>
        <taxon>Tracheophyta</taxon>
        <taxon>Spermatophyta</taxon>
        <taxon>Magnoliopsida</taxon>
        <taxon>Liliopsida</taxon>
        <taxon>Asparagales</taxon>
        <taxon>Orchidaceae</taxon>
        <taxon>Vanilloideae</taxon>
        <taxon>Vanilleae</taxon>
        <taxon>Vanilla</taxon>
    </lineage>
</organism>
<dbReference type="EMBL" id="JADCNL010000013">
    <property type="protein sequence ID" value="KAG0454709.1"/>
    <property type="molecule type" value="Genomic_DNA"/>
</dbReference>
<evidence type="ECO:0000313" key="5">
    <source>
        <dbReference type="EMBL" id="KAG0454709.1"/>
    </source>
</evidence>
<dbReference type="PANTHER" id="PTHR47605">
    <property type="entry name" value="TRANSCRIPTIONAL ELONGATION REGULATOR MINIYO"/>
    <property type="match status" value="1"/>
</dbReference>
<dbReference type="AlphaFoldDB" id="A0A835PN36"/>
<comment type="similarity">
    <text evidence="1">Belongs to the RPAP1 family.</text>
</comment>
<evidence type="ECO:0000256" key="2">
    <source>
        <dbReference type="SAM" id="MobiDB-lite"/>
    </source>
</evidence>
<evidence type="ECO:0000259" key="4">
    <source>
        <dbReference type="Pfam" id="PF08621"/>
    </source>
</evidence>
<feature type="region of interest" description="Disordered" evidence="2">
    <location>
        <begin position="1"/>
        <end position="24"/>
    </location>
</feature>
<dbReference type="Pfam" id="PF08621">
    <property type="entry name" value="RPAP1_N"/>
    <property type="match status" value="1"/>
</dbReference>
<comment type="caution">
    <text evidence="5">The sequence shown here is derived from an EMBL/GenBank/DDBJ whole genome shotgun (WGS) entry which is preliminary data.</text>
</comment>
<dbReference type="InterPro" id="IPR013929">
    <property type="entry name" value="RPAP1_C"/>
</dbReference>
<dbReference type="Pfam" id="PF08620">
    <property type="entry name" value="RPAP1_C"/>
    <property type="match status" value="1"/>
</dbReference>
<dbReference type="InterPro" id="IPR055326">
    <property type="entry name" value="MINIYO"/>
</dbReference>
<dbReference type="OrthoDB" id="543156at2759"/>
<dbReference type="PANTHER" id="PTHR47605:SF2">
    <property type="entry name" value="TRANSCRIPTIONAL ELONGATION REGULATOR MINIYO"/>
    <property type="match status" value="1"/>
</dbReference>
<keyword evidence="6" id="KW-1185">Reference proteome</keyword>
<gene>
    <name evidence="5" type="ORF">HPP92_024001</name>
</gene>
<accession>A0A835PN36</accession>
<proteinExistence type="inferred from homology"/>
<protein>
    <submittedName>
        <fullName evidence="5">Uncharacterized protein</fullName>
    </submittedName>
</protein>
<feature type="domain" description="RPAP1 C-terminal" evidence="3">
    <location>
        <begin position="365"/>
        <end position="445"/>
    </location>
</feature>
<dbReference type="SUPFAM" id="SSF48371">
    <property type="entry name" value="ARM repeat"/>
    <property type="match status" value="2"/>
</dbReference>
<evidence type="ECO:0000313" key="6">
    <source>
        <dbReference type="Proteomes" id="UP000636800"/>
    </source>
</evidence>
<evidence type="ECO:0000256" key="1">
    <source>
        <dbReference type="ARBA" id="ARBA00009953"/>
    </source>
</evidence>
<dbReference type="InterPro" id="IPR013930">
    <property type="entry name" value="RPAP1_N"/>
</dbReference>
<dbReference type="InterPro" id="IPR016024">
    <property type="entry name" value="ARM-type_fold"/>
</dbReference>
<dbReference type="Proteomes" id="UP000636800">
    <property type="component" value="Chromosome 13"/>
</dbReference>
<sequence>MDSEKKKNASYRKPKSGAFPAGKEQVVEFQSTGGLVGRIVEKGFSSISSSTSNPAKSSLISYPQPTVLPFPVARHRSHGPHWNPLHGAPEPEDEELVEDMDQTDYAPLSTSASPIERKQKKCMDFSRWRDFNPSGDSAASHIESKGSRPAEEKKKILSTIATPDSVKEFTELQQGKLDSALYVKKARFDSFLGRHGGAAVRELSIGYEATEPVVSVGREFDTVPEEKLMTRYDGQVFESTMDDIHMENLARLRQMSAEEITEAQTEIIEKMKPAIIDMLKRRGSKKLRSKDTTVQDQKEAGHHVVPGCLFNINNSESDHVLNRLPAKDVKASETSASLGNGMPEGQRNSNFWKIWSERVEKVRDFRFSLEGNIVEVDWGQVSNGHNPEVGHPSVDNVAERDFLRTEGEPAALGYSIKEAVALMRSMVPAQRALALKLLNIILNKALFNLMNKKVGHEGKGDTNSNGVDWQAIWAYVLGPEPQLVLSLRIALDDNHDSVVLACAKVIQCILSCDLNENFFSVAEKVPTIQKVLCTAPVFRSRPEVDDGFLHGGFWKYNTKPSNILPSNVDSRNNEHEENHTIQDDLVVAGQDIAAGLVRMGLIPRICYLLEMEPVPALVECLVSVLIGLARHSLVCANAIIQCSSLIQSLVSILTRQGMMEIRCQIKAITLLKVLCQMDKLFCSNFVKGGIFQQVMWHWYRSPLSMDEWVQYGKEYCKLMASLMIEQLRLWKVCIGYGYCLTSFSDFFPHMCLWLSRPKFDKLLQFDVLDEFAWITREAYHTLATLAEWLPSLHSVYQQKMTNINLVQDGMETWSWGNVVPMVDLAISWLSVKDIPYICLFTHFKESALSNSSSLSSMIWVVSAVMHMLSSIFHRISPKNAHYGDNPTVLPWLPQFAPKVGIELVKNEILSFSGLGDSIPKASSLSEALCYLRHLGNLDVSLSSTSCLLGLVRLGSLVDKCIQGARNGCDFMTSGGSEIQERILAEG</sequence>
<reference evidence="5 6" key="1">
    <citation type="journal article" date="2020" name="Nat. Food">
        <title>A phased Vanilla planifolia genome enables genetic improvement of flavour and production.</title>
        <authorList>
            <person name="Hasing T."/>
            <person name="Tang H."/>
            <person name="Brym M."/>
            <person name="Khazi F."/>
            <person name="Huang T."/>
            <person name="Chambers A.H."/>
        </authorList>
    </citation>
    <scope>NUCLEOTIDE SEQUENCE [LARGE SCALE GENOMIC DNA]</scope>
    <source>
        <tissue evidence="5">Leaf</tissue>
    </source>
</reference>
<name>A0A835PN36_VANPL</name>
<evidence type="ECO:0000259" key="3">
    <source>
        <dbReference type="Pfam" id="PF08620"/>
    </source>
</evidence>